<feature type="region of interest" description="Disordered" evidence="1">
    <location>
        <begin position="432"/>
        <end position="459"/>
    </location>
</feature>
<protein>
    <recommendedName>
        <fullName evidence="4">Peptidoglycan-binding protein</fullName>
    </recommendedName>
</protein>
<evidence type="ECO:0000313" key="3">
    <source>
        <dbReference type="Proteomes" id="UP001160550"/>
    </source>
</evidence>
<evidence type="ECO:0000313" key="2">
    <source>
        <dbReference type="EMBL" id="MDH7452250.1"/>
    </source>
</evidence>
<organism evidence="2 3">
    <name type="scientific">Luteimonas composti</name>
    <dbReference type="NCBI Taxonomy" id="398257"/>
    <lineage>
        <taxon>Bacteria</taxon>
        <taxon>Pseudomonadati</taxon>
        <taxon>Pseudomonadota</taxon>
        <taxon>Gammaproteobacteria</taxon>
        <taxon>Lysobacterales</taxon>
        <taxon>Lysobacteraceae</taxon>
        <taxon>Luteimonas</taxon>
    </lineage>
</organism>
<dbReference type="EMBL" id="JARYGX010000009">
    <property type="protein sequence ID" value="MDH7452250.1"/>
    <property type="molecule type" value="Genomic_DNA"/>
</dbReference>
<evidence type="ECO:0008006" key="4">
    <source>
        <dbReference type="Google" id="ProtNLM"/>
    </source>
</evidence>
<feature type="compositionally biased region" description="Low complexity" evidence="1">
    <location>
        <begin position="432"/>
        <end position="451"/>
    </location>
</feature>
<dbReference type="Proteomes" id="UP001160550">
    <property type="component" value="Unassembled WGS sequence"/>
</dbReference>
<accession>A0ABT6MNT0</accession>
<name>A0ABT6MNT0_9GAMM</name>
<gene>
    <name evidence="2" type="ORF">QF205_04020</name>
</gene>
<keyword evidence="3" id="KW-1185">Reference proteome</keyword>
<dbReference type="RefSeq" id="WP_280941450.1">
    <property type="nucleotide sequence ID" value="NZ_JARYGX010000009.1"/>
</dbReference>
<sequence>MNPYDAVPTDIDIRASADRVISQLRDGHTEEGFRLLERVGQSERLVVREALHRYVAAAVLRDGDPSSQEARAADGYAATQLERALGPPRVPDYGRTANESNELAGLTEAQKYHVYASMVEVRGNETARTDLQRDNHVVLLGLRRETSTLSSPGNGRAGTGVYDDQMVVLGRTADGGERVFIALASTEPTAQYSHQAGSDGNRRFSGGDRENRVIAPAPGYEAVRWRKIEGEEVNGDTMLDLGRLAEGTIEMFRAEHPNPRSVGTRDAFRPSPEQMTRTAGMVQRDTNGDGYFTPADPSGVQALNGSFKIHSGSVHNTDSAGCQTIHPRDYRGFIDAAQRNPAQTRWQYVLTSTRGGLFHNVEVGRQSAADTMPGPADRQDERQANGRAVQGPFEDPGLNRYYEAVLSGRIEQANRIALGFAFREPEPALHRAAAAVAPEPAPASAEARAQPHGAPVLQP</sequence>
<feature type="compositionally biased region" description="Basic and acidic residues" evidence="1">
    <location>
        <begin position="200"/>
        <end position="212"/>
    </location>
</feature>
<feature type="region of interest" description="Disordered" evidence="1">
    <location>
        <begin position="191"/>
        <end position="212"/>
    </location>
</feature>
<reference evidence="2" key="1">
    <citation type="journal article" date="2007" name="Int. J. Syst. Evol. Microbiol.">
        <title>Luteimonas composti sp. nov., a moderately thermophilic bacterium isolated from food waste.</title>
        <authorList>
            <person name="Young C.C."/>
            <person name="Kampfer P."/>
            <person name="Chen W.M."/>
            <person name="Yen W.S."/>
            <person name="Arun A.B."/>
            <person name="Lai W.A."/>
            <person name="Shen F.T."/>
            <person name="Rekha P.D."/>
            <person name="Lin K.Y."/>
            <person name="Chou J.H."/>
        </authorList>
    </citation>
    <scope>NUCLEOTIDE SEQUENCE</scope>
    <source>
        <strain evidence="2">CC-YY355</strain>
    </source>
</reference>
<proteinExistence type="predicted"/>
<feature type="region of interest" description="Disordered" evidence="1">
    <location>
        <begin position="367"/>
        <end position="393"/>
    </location>
</feature>
<evidence type="ECO:0000256" key="1">
    <source>
        <dbReference type="SAM" id="MobiDB-lite"/>
    </source>
</evidence>
<comment type="caution">
    <text evidence="2">The sequence shown here is derived from an EMBL/GenBank/DDBJ whole genome shotgun (WGS) entry which is preliminary data.</text>
</comment>
<reference evidence="2" key="2">
    <citation type="submission" date="2023-04" db="EMBL/GenBank/DDBJ databases">
        <authorList>
            <person name="Sun J.-Q."/>
        </authorList>
    </citation>
    <scope>NUCLEOTIDE SEQUENCE</scope>
    <source>
        <strain evidence="2">CC-YY355</strain>
    </source>
</reference>